<reference evidence="1" key="1">
    <citation type="journal article" date="2023" name="G3 (Bethesda)">
        <title>A reference genome for the long-term kleptoplast-retaining sea slug Elysia crispata morphotype clarki.</title>
        <authorList>
            <person name="Eastman K.E."/>
            <person name="Pendleton A.L."/>
            <person name="Shaikh M.A."/>
            <person name="Suttiyut T."/>
            <person name="Ogas R."/>
            <person name="Tomko P."/>
            <person name="Gavelis G."/>
            <person name="Widhalm J.R."/>
            <person name="Wisecaver J.H."/>
        </authorList>
    </citation>
    <scope>NUCLEOTIDE SEQUENCE</scope>
    <source>
        <strain evidence="1">ECLA1</strain>
    </source>
</reference>
<protein>
    <submittedName>
        <fullName evidence="1">Uncharacterized protein</fullName>
    </submittedName>
</protein>
<accession>A0AAE1DCK8</accession>
<proteinExistence type="predicted"/>
<dbReference type="Proteomes" id="UP001283361">
    <property type="component" value="Unassembled WGS sequence"/>
</dbReference>
<evidence type="ECO:0000313" key="1">
    <source>
        <dbReference type="EMBL" id="KAK3765015.1"/>
    </source>
</evidence>
<evidence type="ECO:0000313" key="2">
    <source>
        <dbReference type="Proteomes" id="UP001283361"/>
    </source>
</evidence>
<gene>
    <name evidence="1" type="ORF">RRG08_032140</name>
</gene>
<organism evidence="1 2">
    <name type="scientific">Elysia crispata</name>
    <name type="common">lettuce slug</name>
    <dbReference type="NCBI Taxonomy" id="231223"/>
    <lineage>
        <taxon>Eukaryota</taxon>
        <taxon>Metazoa</taxon>
        <taxon>Spiralia</taxon>
        <taxon>Lophotrochozoa</taxon>
        <taxon>Mollusca</taxon>
        <taxon>Gastropoda</taxon>
        <taxon>Heterobranchia</taxon>
        <taxon>Euthyneura</taxon>
        <taxon>Panpulmonata</taxon>
        <taxon>Sacoglossa</taxon>
        <taxon>Placobranchoidea</taxon>
        <taxon>Plakobranchidae</taxon>
        <taxon>Elysia</taxon>
    </lineage>
</organism>
<name>A0AAE1DCK8_9GAST</name>
<keyword evidence="2" id="KW-1185">Reference proteome</keyword>
<dbReference type="EMBL" id="JAWDGP010004361">
    <property type="protein sequence ID" value="KAK3765015.1"/>
    <property type="molecule type" value="Genomic_DNA"/>
</dbReference>
<comment type="caution">
    <text evidence="1">The sequence shown here is derived from an EMBL/GenBank/DDBJ whole genome shotgun (WGS) entry which is preliminary data.</text>
</comment>
<sequence>MITWCLVRAVELAIRFTNHRGTQQILKGYGVFEWYEMSVFDLSRIPIGQRLSPGESTTMSGFEFVFRAYRPNALANVKMDLYTTMRSPKSIEFRSTIHIWVGRHSLAVSLRDLSNIPGGVAWVRVTEKEIKLPHGLSTRADSGNTNMEVIMGNSTENVTQLKPGFRRLALIEIKRKDKTGEAPKDSNGTCNIF</sequence>
<dbReference type="AlphaFoldDB" id="A0AAE1DCK8"/>